<evidence type="ECO:0000313" key="2">
    <source>
        <dbReference type="EMBL" id="KAJ9598256.1"/>
    </source>
</evidence>
<dbReference type="Proteomes" id="UP001233999">
    <property type="component" value="Unassembled WGS sequence"/>
</dbReference>
<reference evidence="2" key="1">
    <citation type="journal article" date="2023" name="IScience">
        <title>Live-bearing cockroach genome reveals convergent evolutionary mechanisms linked to viviparity in insects and beyond.</title>
        <authorList>
            <person name="Fouks B."/>
            <person name="Harrison M.C."/>
            <person name="Mikhailova A.A."/>
            <person name="Marchal E."/>
            <person name="English S."/>
            <person name="Carruthers M."/>
            <person name="Jennings E.C."/>
            <person name="Chiamaka E.L."/>
            <person name="Frigard R.A."/>
            <person name="Pippel M."/>
            <person name="Attardo G.M."/>
            <person name="Benoit J.B."/>
            <person name="Bornberg-Bauer E."/>
            <person name="Tobe S.S."/>
        </authorList>
    </citation>
    <scope>NUCLEOTIDE SEQUENCE</scope>
    <source>
        <strain evidence="2">Stay&amp;Tobe</strain>
    </source>
</reference>
<dbReference type="AlphaFoldDB" id="A0AAD8EQ27"/>
<evidence type="ECO:0000256" key="1">
    <source>
        <dbReference type="SAM" id="Phobius"/>
    </source>
</evidence>
<keyword evidence="1" id="KW-1133">Transmembrane helix</keyword>
<protein>
    <submittedName>
        <fullName evidence="2">Uncharacterized protein</fullName>
    </submittedName>
</protein>
<reference evidence="2" key="2">
    <citation type="submission" date="2023-05" db="EMBL/GenBank/DDBJ databases">
        <authorList>
            <person name="Fouks B."/>
        </authorList>
    </citation>
    <scope>NUCLEOTIDE SEQUENCE</scope>
    <source>
        <strain evidence="2">Stay&amp;Tobe</strain>
        <tissue evidence="2">Testes</tissue>
    </source>
</reference>
<comment type="caution">
    <text evidence="2">The sequence shown here is derived from an EMBL/GenBank/DDBJ whole genome shotgun (WGS) entry which is preliminary data.</text>
</comment>
<evidence type="ECO:0000313" key="3">
    <source>
        <dbReference type="Proteomes" id="UP001233999"/>
    </source>
</evidence>
<feature type="transmembrane region" description="Helical" evidence="1">
    <location>
        <begin position="12"/>
        <end position="32"/>
    </location>
</feature>
<feature type="non-terminal residue" evidence="2">
    <location>
        <position position="105"/>
    </location>
</feature>
<keyword evidence="1" id="KW-0812">Transmembrane</keyword>
<keyword evidence="1" id="KW-0472">Membrane</keyword>
<accession>A0AAD8EQ27</accession>
<gene>
    <name evidence="2" type="ORF">L9F63_011077</name>
</gene>
<sequence length="105" mass="12641">FSSFLNYFCYFLNLYFFFAIYSTYFFSSLNCISMRKIILLSFILSEKSVPKYEKIELRENEKTKMCTLDCCISSLYTYKNQYFYLLKNTLNLKLPVEAKKKLKVV</sequence>
<keyword evidence="3" id="KW-1185">Reference proteome</keyword>
<name>A0AAD8EQ27_DIPPU</name>
<organism evidence="2 3">
    <name type="scientific">Diploptera punctata</name>
    <name type="common">Pacific beetle cockroach</name>
    <dbReference type="NCBI Taxonomy" id="6984"/>
    <lineage>
        <taxon>Eukaryota</taxon>
        <taxon>Metazoa</taxon>
        <taxon>Ecdysozoa</taxon>
        <taxon>Arthropoda</taxon>
        <taxon>Hexapoda</taxon>
        <taxon>Insecta</taxon>
        <taxon>Pterygota</taxon>
        <taxon>Neoptera</taxon>
        <taxon>Polyneoptera</taxon>
        <taxon>Dictyoptera</taxon>
        <taxon>Blattodea</taxon>
        <taxon>Blaberoidea</taxon>
        <taxon>Blaberidae</taxon>
        <taxon>Diplopterinae</taxon>
        <taxon>Diploptera</taxon>
    </lineage>
</organism>
<dbReference type="EMBL" id="JASPKZ010001233">
    <property type="protein sequence ID" value="KAJ9598256.1"/>
    <property type="molecule type" value="Genomic_DNA"/>
</dbReference>
<feature type="non-terminal residue" evidence="2">
    <location>
        <position position="1"/>
    </location>
</feature>
<proteinExistence type="predicted"/>